<gene>
    <name evidence="1" type="primary">csb2</name>
    <name evidence="1" type="ORF">NC998_21115</name>
</gene>
<reference evidence="1 2" key="1">
    <citation type="submission" date="2022-04" db="EMBL/GenBank/DDBJ databases">
        <title>Positive selection, recombination, and allopatry shape intraspecific diversity of widespread and dominant cyanobacteria.</title>
        <authorList>
            <person name="Wei J."/>
            <person name="Shu W."/>
            <person name="Hu C."/>
        </authorList>
    </citation>
    <scope>NUCLEOTIDE SEQUENCE [LARGE SCALE GENOMIC DNA]</scope>
    <source>
        <strain evidence="1 2">GB2-A4</strain>
    </source>
</reference>
<keyword evidence="2" id="KW-1185">Reference proteome</keyword>
<sequence>MIHIEIQFHTNQYQACAWGNHHSEGVIDWPPAPWRILRAIVAGAYNVKLADKHQLTLKGILHKLASVLPSYTLPSVTYIQHRSPRPQVDLKTAQTGPGKTLYSAGLLMSSAQNVLHVHWSATLSEAEELVLSLCLSGVTYFGRKESVATLSLVEEAPESSAQPDPQGTRIVSIPDPELDPDTLWNALNLSAHENYGVNRSAVFPGIRQATYQIDTLKPQIQQEIWQKQNTITLAVSASPRLPFKLALKLTHRLHEVLVSRCPAPVFTGQEMGEPSKNHDHTIFQCVPDRTGRYIEQVKLYSRMGYGPEALAAIANCTNLFNVARGYVISLALADLGQKEEKFNQWISCTPFFLSRFPTVRRGKPRMLTEHYQKDSPEHQVLQYLQHLPWLNLQGHPIYQEHEEGLALIMDNAIAVIASCEPFPKFWEWESDCRQGKKVGRVGYRVTLRFSTPVTGPIILGYAAHYGLGAMAPMREWLGVKQPSAQNKVISVTATTLSTGNPRVH</sequence>
<accession>A0ABV0JCU5</accession>
<name>A0ABV0JCU5_9CYAN</name>
<organism evidence="1 2">
    <name type="scientific">Trichocoleus desertorum GB2-A4</name>
    <dbReference type="NCBI Taxonomy" id="2933944"/>
    <lineage>
        <taxon>Bacteria</taxon>
        <taxon>Bacillati</taxon>
        <taxon>Cyanobacteriota</taxon>
        <taxon>Cyanophyceae</taxon>
        <taxon>Leptolyngbyales</taxon>
        <taxon>Trichocoleusaceae</taxon>
        <taxon>Trichocoleus</taxon>
    </lineage>
</organism>
<dbReference type="Proteomes" id="UP001464891">
    <property type="component" value="Unassembled WGS sequence"/>
</dbReference>
<dbReference type="RefSeq" id="WP_190440634.1">
    <property type="nucleotide sequence ID" value="NZ_JAMPKM010000015.1"/>
</dbReference>
<proteinExistence type="predicted"/>
<evidence type="ECO:0000313" key="1">
    <source>
        <dbReference type="EMBL" id="MEP0819603.1"/>
    </source>
</evidence>
<protein>
    <submittedName>
        <fullName evidence="1">Type I-U CRISPR-associated protein Csb2</fullName>
    </submittedName>
</protein>
<dbReference type="InterPro" id="IPR019089">
    <property type="entry name" value="Cas_GSU0054"/>
</dbReference>
<evidence type="ECO:0000313" key="2">
    <source>
        <dbReference type="Proteomes" id="UP001464891"/>
    </source>
</evidence>
<dbReference type="NCBIfam" id="TIGR02165">
    <property type="entry name" value="cas5_6_GSU0054"/>
    <property type="match status" value="1"/>
</dbReference>
<comment type="caution">
    <text evidence="1">The sequence shown here is derived from an EMBL/GenBank/DDBJ whole genome shotgun (WGS) entry which is preliminary data.</text>
</comment>
<dbReference type="EMBL" id="JAMPKM010000015">
    <property type="protein sequence ID" value="MEP0819603.1"/>
    <property type="molecule type" value="Genomic_DNA"/>
</dbReference>